<name>A0A811JT06_9BILA</name>
<dbReference type="GO" id="GO:0016485">
    <property type="term" value="P:protein processing"/>
    <property type="evidence" value="ECO:0007669"/>
    <property type="project" value="TreeGrafter"/>
</dbReference>
<dbReference type="EMBL" id="CAJFCW020000001">
    <property type="protein sequence ID" value="CAG9081184.1"/>
    <property type="molecule type" value="Genomic_DNA"/>
</dbReference>
<dbReference type="InterPro" id="IPR018497">
    <property type="entry name" value="Peptidase_M13_C"/>
</dbReference>
<dbReference type="Pfam" id="PF01431">
    <property type="entry name" value="Peptidase_M13"/>
    <property type="match status" value="1"/>
</dbReference>
<evidence type="ECO:0000313" key="3">
    <source>
        <dbReference type="EMBL" id="CAD5206291.1"/>
    </source>
</evidence>
<reference evidence="3" key="1">
    <citation type="submission" date="2020-09" db="EMBL/GenBank/DDBJ databases">
        <authorList>
            <person name="Kikuchi T."/>
        </authorList>
    </citation>
    <scope>NUCLEOTIDE SEQUENCE</scope>
    <source>
        <strain evidence="3">SH1</strain>
    </source>
</reference>
<proteinExistence type="inferred from homology"/>
<sequence length="300" mass="34798">MYVPSEAVGSDCLSYIQYAYPLYLHKMIYDHLKEDQSWYQRFHDNYFLYANVIMQQAEEMLKFSNVLDQDDKQVALRNVLLNKFAFFNHSFYEDDNFREYAGEVTDINPLSSVFVSNLKPLIRFNYDKDEKLWIIPQVRVNALHLTDTHANFFDWGIFLFDAYDKDFSPLLTLSSCGFAMSHELAHTLGTELKGVSGVYKHNIDCLVDFYANQCDPISLLCLNPVATLEENLADTVGARLAYDTYKKWVSIKGHGPRPRGPLLDTFSDDQLFFINFAQNFLETIDWQAYDPDHPTHPPTS</sequence>
<dbReference type="GO" id="GO:0004222">
    <property type="term" value="F:metalloendopeptidase activity"/>
    <property type="evidence" value="ECO:0007669"/>
    <property type="project" value="InterPro"/>
</dbReference>
<dbReference type="AlphaFoldDB" id="A0A811JT06"/>
<dbReference type="EMBL" id="CAJFDH010000001">
    <property type="protein sequence ID" value="CAD5206291.1"/>
    <property type="molecule type" value="Genomic_DNA"/>
</dbReference>
<organism evidence="3 4">
    <name type="scientific">Bursaphelenchus okinawaensis</name>
    <dbReference type="NCBI Taxonomy" id="465554"/>
    <lineage>
        <taxon>Eukaryota</taxon>
        <taxon>Metazoa</taxon>
        <taxon>Ecdysozoa</taxon>
        <taxon>Nematoda</taxon>
        <taxon>Chromadorea</taxon>
        <taxon>Rhabditida</taxon>
        <taxon>Tylenchina</taxon>
        <taxon>Tylenchomorpha</taxon>
        <taxon>Aphelenchoidea</taxon>
        <taxon>Aphelenchoididae</taxon>
        <taxon>Bursaphelenchus</taxon>
    </lineage>
</organism>
<evidence type="ECO:0000256" key="1">
    <source>
        <dbReference type="ARBA" id="ARBA00007357"/>
    </source>
</evidence>
<dbReference type="PROSITE" id="PS51885">
    <property type="entry name" value="NEPRILYSIN"/>
    <property type="match status" value="1"/>
</dbReference>
<dbReference type="PANTHER" id="PTHR11733">
    <property type="entry name" value="ZINC METALLOPROTEASE FAMILY M13 NEPRILYSIN-RELATED"/>
    <property type="match status" value="1"/>
</dbReference>
<protein>
    <recommendedName>
        <fullName evidence="2">Peptidase M13 C-terminal domain-containing protein</fullName>
    </recommendedName>
</protein>
<comment type="similarity">
    <text evidence="1">Belongs to the peptidase M13 family.</text>
</comment>
<dbReference type="PANTHER" id="PTHR11733:SF167">
    <property type="entry name" value="FI17812P1-RELATED"/>
    <property type="match status" value="1"/>
</dbReference>
<dbReference type="InterPro" id="IPR024079">
    <property type="entry name" value="MetalloPept_cat_dom_sf"/>
</dbReference>
<dbReference type="InterPro" id="IPR000718">
    <property type="entry name" value="Peptidase_M13"/>
</dbReference>
<feature type="domain" description="Peptidase M13 C-terminal" evidence="2">
    <location>
        <begin position="141"/>
        <end position="282"/>
    </location>
</feature>
<comment type="caution">
    <text evidence="3">The sequence shown here is derived from an EMBL/GenBank/DDBJ whole genome shotgun (WGS) entry which is preliminary data.</text>
</comment>
<evidence type="ECO:0000259" key="2">
    <source>
        <dbReference type="Pfam" id="PF01431"/>
    </source>
</evidence>
<dbReference type="GO" id="GO:0005886">
    <property type="term" value="C:plasma membrane"/>
    <property type="evidence" value="ECO:0007669"/>
    <property type="project" value="TreeGrafter"/>
</dbReference>
<dbReference type="Proteomes" id="UP000783686">
    <property type="component" value="Unassembled WGS sequence"/>
</dbReference>
<gene>
    <name evidence="3" type="ORF">BOKJ2_LOCUS975</name>
</gene>
<dbReference type="SUPFAM" id="SSF55486">
    <property type="entry name" value="Metalloproteases ('zincins'), catalytic domain"/>
    <property type="match status" value="1"/>
</dbReference>
<accession>A0A811JT06</accession>
<dbReference type="OrthoDB" id="6475849at2759"/>
<dbReference type="Proteomes" id="UP000614601">
    <property type="component" value="Unassembled WGS sequence"/>
</dbReference>
<keyword evidence="4" id="KW-1185">Reference proteome</keyword>
<evidence type="ECO:0000313" key="4">
    <source>
        <dbReference type="Proteomes" id="UP000614601"/>
    </source>
</evidence>
<dbReference type="Gene3D" id="3.40.390.10">
    <property type="entry name" value="Collagenase (Catalytic Domain)"/>
    <property type="match status" value="1"/>
</dbReference>